<dbReference type="RefSeq" id="WP_074461062.1">
    <property type="nucleotide sequence ID" value="NZ_FMUR01000003.1"/>
</dbReference>
<protein>
    <submittedName>
        <fullName evidence="5">Raffinose/stachyose/melibiose transport system substrate-binding protein</fullName>
    </submittedName>
</protein>
<accession>A0A1G5AGN3</accession>
<evidence type="ECO:0000313" key="6">
    <source>
        <dbReference type="Proteomes" id="UP000183047"/>
    </source>
</evidence>
<keyword evidence="6" id="KW-1185">Reference proteome</keyword>
<evidence type="ECO:0000256" key="2">
    <source>
        <dbReference type="ARBA" id="ARBA00022448"/>
    </source>
</evidence>
<dbReference type="SUPFAM" id="SSF53850">
    <property type="entry name" value="Periplasmic binding protein-like II"/>
    <property type="match status" value="1"/>
</dbReference>
<dbReference type="OrthoDB" id="9763054at2"/>
<dbReference type="Proteomes" id="UP000183047">
    <property type="component" value="Unassembled WGS sequence"/>
</dbReference>
<dbReference type="PANTHER" id="PTHR43649:SF34">
    <property type="entry name" value="ABC TRANSPORTER PERIPLASMIC-BINDING PROTEIN YCJN-RELATED"/>
    <property type="match status" value="1"/>
</dbReference>
<dbReference type="InterPro" id="IPR006059">
    <property type="entry name" value="SBP"/>
</dbReference>
<feature type="chain" id="PRO_5038530423" evidence="4">
    <location>
        <begin position="23"/>
        <end position="440"/>
    </location>
</feature>
<keyword evidence="3 4" id="KW-0732">Signal</keyword>
<dbReference type="AlphaFoldDB" id="A0A1G5AGN3"/>
<reference evidence="6" key="1">
    <citation type="submission" date="2016-10" db="EMBL/GenBank/DDBJ databases">
        <authorList>
            <person name="Varghese N."/>
            <person name="Submissions S."/>
        </authorList>
    </citation>
    <scope>NUCLEOTIDE SEQUENCE [LARGE SCALE GENOMIC DNA]</scope>
    <source>
        <strain evidence="6">XBD2006</strain>
    </source>
</reference>
<evidence type="ECO:0000256" key="1">
    <source>
        <dbReference type="ARBA" id="ARBA00008520"/>
    </source>
</evidence>
<feature type="signal peptide" evidence="4">
    <location>
        <begin position="1"/>
        <end position="22"/>
    </location>
</feature>
<dbReference type="Gene3D" id="3.40.190.10">
    <property type="entry name" value="Periplasmic binding protein-like II"/>
    <property type="match status" value="2"/>
</dbReference>
<evidence type="ECO:0000256" key="3">
    <source>
        <dbReference type="ARBA" id="ARBA00022729"/>
    </source>
</evidence>
<sequence length="440" mass="48381">MRRKIVSLVVGAAMALSMVACGTQGSEESAVQNSGEQVADSGNGGGAAISILNSKTEIQTQFEDMAKEYEEKTGVHVEVYNADTDTTVASQIATKYASHDPYTLSMVDPKDIYAVANEYAYDLSNEDWAKKTKLGITVDGKVVGFPFCVEARGILYNADAIEKITGEAFDPTSVAKLEDFQKLLDKLVQGGMEKPVGILSEYWSLGAHWFPMVYEEQQDPDAFVKSLLDGSGSLAENEKFNSLMDSFDTLIKYNYAKGSASNADREETSMMLAEGQIAFMFGGNWDWSVINQYDYTEHLGMMPVPQNTADTSNFKIVGGATKYFFVDSSSDTSDEQRQAALDFLNWLVNDADGNAFLTEKCALVPAFENIKADKLDPFSLSVKTYADAGNMIPTYNYLPDDHMTVVGQEIMQKYLDESMDRAALADAVTEYFKSATPIEH</sequence>
<dbReference type="InterPro" id="IPR050490">
    <property type="entry name" value="Bact_solute-bd_prot1"/>
</dbReference>
<comment type="similarity">
    <text evidence="1">Belongs to the bacterial solute-binding protein 1 family.</text>
</comment>
<evidence type="ECO:0000313" key="5">
    <source>
        <dbReference type="EMBL" id="SCX76989.1"/>
    </source>
</evidence>
<dbReference type="PANTHER" id="PTHR43649">
    <property type="entry name" value="ARABINOSE-BINDING PROTEIN-RELATED"/>
    <property type="match status" value="1"/>
</dbReference>
<organism evidence="5 6">
    <name type="scientific">Butyrivibrio hungatei</name>
    <dbReference type="NCBI Taxonomy" id="185008"/>
    <lineage>
        <taxon>Bacteria</taxon>
        <taxon>Bacillati</taxon>
        <taxon>Bacillota</taxon>
        <taxon>Clostridia</taxon>
        <taxon>Lachnospirales</taxon>
        <taxon>Lachnospiraceae</taxon>
        <taxon>Butyrivibrio</taxon>
    </lineage>
</organism>
<dbReference type="EMBL" id="FMUR01000003">
    <property type="protein sequence ID" value="SCX76989.1"/>
    <property type="molecule type" value="Genomic_DNA"/>
</dbReference>
<proteinExistence type="inferred from homology"/>
<name>A0A1G5AGN3_9FIRM</name>
<keyword evidence="2" id="KW-0813">Transport</keyword>
<evidence type="ECO:0000256" key="4">
    <source>
        <dbReference type="SAM" id="SignalP"/>
    </source>
</evidence>
<gene>
    <name evidence="5" type="ORF">SAMN02910451_00227</name>
</gene>
<dbReference type="PROSITE" id="PS51257">
    <property type="entry name" value="PROKAR_LIPOPROTEIN"/>
    <property type="match status" value="1"/>
</dbReference>
<dbReference type="Pfam" id="PF13416">
    <property type="entry name" value="SBP_bac_8"/>
    <property type="match status" value="1"/>
</dbReference>